<dbReference type="STRING" id="1044.EH31_10635"/>
<evidence type="ECO:0000256" key="1">
    <source>
        <dbReference type="SAM" id="MobiDB-lite"/>
    </source>
</evidence>
<evidence type="ECO:0000313" key="3">
    <source>
        <dbReference type="Proteomes" id="UP000027647"/>
    </source>
</evidence>
<organism evidence="2 3">
    <name type="scientific">Erythrobacter longus</name>
    <dbReference type="NCBI Taxonomy" id="1044"/>
    <lineage>
        <taxon>Bacteria</taxon>
        <taxon>Pseudomonadati</taxon>
        <taxon>Pseudomonadota</taxon>
        <taxon>Alphaproteobacteria</taxon>
        <taxon>Sphingomonadales</taxon>
        <taxon>Erythrobacteraceae</taxon>
        <taxon>Erythrobacter/Porphyrobacter group</taxon>
        <taxon>Erythrobacter</taxon>
    </lineage>
</organism>
<keyword evidence="3" id="KW-1185">Reference proteome</keyword>
<comment type="caution">
    <text evidence="2">The sequence shown here is derived from an EMBL/GenBank/DDBJ whole genome shotgun (WGS) entry which is preliminary data.</text>
</comment>
<name>A0A074MCN3_ERYLO</name>
<evidence type="ECO:0000313" key="2">
    <source>
        <dbReference type="EMBL" id="KEO90535.1"/>
    </source>
</evidence>
<dbReference type="AlphaFoldDB" id="A0A074MCN3"/>
<dbReference type="Proteomes" id="UP000027647">
    <property type="component" value="Unassembled WGS sequence"/>
</dbReference>
<proteinExistence type="predicted"/>
<feature type="region of interest" description="Disordered" evidence="1">
    <location>
        <begin position="1"/>
        <end position="23"/>
    </location>
</feature>
<dbReference type="EMBL" id="JMIW01000003">
    <property type="protein sequence ID" value="KEO90535.1"/>
    <property type="molecule type" value="Genomic_DNA"/>
</dbReference>
<reference evidence="2 3" key="1">
    <citation type="submission" date="2014-04" db="EMBL/GenBank/DDBJ databases">
        <title>A comprehensive comparison of genomes of Erythrobacter spp. strains.</title>
        <authorList>
            <person name="Zheng Q."/>
        </authorList>
    </citation>
    <scope>NUCLEOTIDE SEQUENCE [LARGE SCALE GENOMIC DNA]</scope>
    <source>
        <strain evidence="2 3">DSM 6997</strain>
    </source>
</reference>
<gene>
    <name evidence="2" type="ORF">EH31_10635</name>
</gene>
<accession>A0A074MCN3</accession>
<protein>
    <submittedName>
        <fullName evidence="2">Uncharacterized protein</fullName>
    </submittedName>
</protein>
<sequence length="120" mass="13923">MNSELLARQSDQQEDCRNQHTEAYLENTESRESLVYVLTIVFWETTITIIHRCTFGRIAGPHRIFDWRFISMRIEVIHRFSPTFSLAFKSVTGNKSRVFAGRIGGQRETYSTFDLSAVLS</sequence>